<feature type="domain" description="B5" evidence="8">
    <location>
        <begin position="407"/>
        <end position="482"/>
    </location>
</feature>
<feature type="domain" description="FDX-ACB" evidence="7">
    <location>
        <begin position="710"/>
        <end position="803"/>
    </location>
</feature>
<dbReference type="Pfam" id="PF03484">
    <property type="entry name" value="B5"/>
    <property type="match status" value="1"/>
</dbReference>
<dbReference type="InterPro" id="IPR041616">
    <property type="entry name" value="PheRS_beta_core"/>
</dbReference>
<dbReference type="PROSITE" id="PS50886">
    <property type="entry name" value="TRBD"/>
    <property type="match status" value="1"/>
</dbReference>
<evidence type="ECO:0000256" key="1">
    <source>
        <dbReference type="ARBA" id="ARBA00004496"/>
    </source>
</evidence>
<comment type="similarity">
    <text evidence="4">Belongs to the phenylalanyl-tRNA synthetase beta subunit family. Type 1 subfamily.</text>
</comment>
<dbReference type="PROSITE" id="PS51483">
    <property type="entry name" value="B5"/>
    <property type="match status" value="1"/>
</dbReference>
<evidence type="ECO:0000259" key="8">
    <source>
        <dbReference type="PROSITE" id="PS51483"/>
    </source>
</evidence>
<keyword evidence="4" id="KW-0067">ATP-binding</keyword>
<keyword evidence="4" id="KW-0648">Protein biosynthesis</keyword>
<keyword evidence="4 9" id="KW-0436">Ligase</keyword>
<keyword evidence="2 4" id="KW-0963">Cytoplasm</keyword>
<dbReference type="Pfam" id="PF03147">
    <property type="entry name" value="FDX-ACB"/>
    <property type="match status" value="1"/>
</dbReference>
<organism evidence="9 10">
    <name type="scientific">Apilactobacillus waqarii</name>
    <dbReference type="NCBI Taxonomy" id="2851006"/>
    <lineage>
        <taxon>Bacteria</taxon>
        <taxon>Bacillati</taxon>
        <taxon>Bacillota</taxon>
        <taxon>Bacilli</taxon>
        <taxon>Lactobacillales</taxon>
        <taxon>Lactobacillaceae</taxon>
        <taxon>Apilactobacillus</taxon>
    </lineage>
</organism>
<sequence>MKISYNWLKEYIDLDIPADELAEKIERSSVEVDSVIKPSDGLKKIVVGKIVEMENHPDSDHLHICQVDVGEDEPVQIVCGAPNAQVGKNVITALSGARVADNMKIKKSKMRGVQSNGMLCALDEIGYPKDVVPKEWADGIYFLPEDATLGDDVYKYLGMDDALIDLDVTPNRGDMLSIYGTVHDLAAIYNKPAKFDLDKVSETSDKLTSDQIQSDVNEEIAWTYLNRVVNDVEVKPSPLWMQVRLWNAGIKPVNNIVDITNYSMLKFGQPMHAYDLDKLSDNVSVRYANDGEKITTLDENEVELDSNDLVVADDNGPIAMAGVIGGMDSSITADTKNVLFECAIFDPIKVRKMARKHVIHTEASQRFERGVDPMAVEDVLSSASEMAREIANGSVTSDVLVGSKYDAKKAVIEISVARINHVLGMELSAADVTDIFERLGFEVKATGDNLVVTVPTRRGDIHIQADLIEEVARIYGYDNLPSTLPTTTMTTGGLNAEQQLIRDSRHILEGLGLTHAISYALTTEEKAKMFMMGESAQTDLSYPMSSDHTTLRMNLVSGLLDDIAYNKARKVDNVALYEQGRVFHKENADVVKPDEIEHLAGAMTGSLVDNSWNQPAKNVDFFQIKGIVNEYLETIGLNGEISYVANESYPEMHPGRTADIFVHGHYVGFVGQVHPKIAKQFKINETYVFDLNLQTIIDLPKKEQSYELVSKYPSIKRDIAMLIDKDVENDSIVKVIEKRGGAYLVDVKLFDLYEGEHVPEDKKSLAYSLTFQNKHDTLVDDDVNNAMDKVQRNLEKEFNVEIR</sequence>
<name>A0ABS6M2H3_9LACO</name>
<dbReference type="PANTHER" id="PTHR10947">
    <property type="entry name" value="PHENYLALANYL-TRNA SYNTHETASE BETA CHAIN AND LEUCINE-RICH REPEAT-CONTAINING PROTEIN 47"/>
    <property type="match status" value="1"/>
</dbReference>
<evidence type="ECO:0000313" key="9">
    <source>
        <dbReference type="EMBL" id="MBV0914389.1"/>
    </source>
</evidence>
<comment type="subunit">
    <text evidence="4">Tetramer of two alpha and two beta subunits.</text>
</comment>
<evidence type="ECO:0000256" key="3">
    <source>
        <dbReference type="ARBA" id="ARBA00022884"/>
    </source>
</evidence>
<keyword evidence="4" id="KW-0547">Nucleotide-binding</keyword>
<dbReference type="CDD" id="cd00769">
    <property type="entry name" value="PheRS_beta_core"/>
    <property type="match status" value="1"/>
</dbReference>
<feature type="binding site" evidence="4">
    <location>
        <position position="466"/>
    </location>
    <ligand>
        <name>Mg(2+)</name>
        <dbReference type="ChEBI" id="CHEBI:18420"/>
        <note>shared with alpha subunit</note>
    </ligand>
</feature>
<dbReference type="Pfam" id="PF17759">
    <property type="entry name" value="tRNA_synthFbeta"/>
    <property type="match status" value="1"/>
</dbReference>
<comment type="catalytic activity">
    <reaction evidence="4">
        <text>tRNA(Phe) + L-phenylalanine + ATP = L-phenylalanyl-tRNA(Phe) + AMP + diphosphate + H(+)</text>
        <dbReference type="Rhea" id="RHEA:19413"/>
        <dbReference type="Rhea" id="RHEA-COMP:9668"/>
        <dbReference type="Rhea" id="RHEA-COMP:9699"/>
        <dbReference type="ChEBI" id="CHEBI:15378"/>
        <dbReference type="ChEBI" id="CHEBI:30616"/>
        <dbReference type="ChEBI" id="CHEBI:33019"/>
        <dbReference type="ChEBI" id="CHEBI:58095"/>
        <dbReference type="ChEBI" id="CHEBI:78442"/>
        <dbReference type="ChEBI" id="CHEBI:78531"/>
        <dbReference type="ChEBI" id="CHEBI:456215"/>
        <dbReference type="EC" id="6.1.1.20"/>
    </reaction>
</comment>
<protein>
    <recommendedName>
        <fullName evidence="4">Phenylalanine--tRNA ligase beta subunit</fullName>
        <ecNumber evidence="4">6.1.1.20</ecNumber>
    </recommendedName>
    <alternativeName>
        <fullName evidence="4">Phenylalanyl-tRNA synthetase beta subunit</fullName>
        <shortName evidence="4">PheRS</shortName>
    </alternativeName>
</protein>
<gene>
    <name evidence="4 9" type="primary">pheT</name>
    <name evidence="9" type="ORF">KTJ72_00475</name>
</gene>
<dbReference type="NCBIfam" id="NF045760">
    <property type="entry name" value="YtpR"/>
    <property type="match status" value="1"/>
</dbReference>
<evidence type="ECO:0000313" key="10">
    <source>
        <dbReference type="Proteomes" id="UP000751196"/>
    </source>
</evidence>
<dbReference type="NCBIfam" id="TIGR00472">
    <property type="entry name" value="pheT_bact"/>
    <property type="match status" value="1"/>
</dbReference>
<dbReference type="Pfam" id="PF03483">
    <property type="entry name" value="B3_4"/>
    <property type="match status" value="1"/>
</dbReference>
<feature type="binding site" evidence="4">
    <location>
        <position position="460"/>
    </location>
    <ligand>
        <name>Mg(2+)</name>
        <dbReference type="ChEBI" id="CHEBI:18420"/>
        <note>shared with alpha subunit</note>
    </ligand>
</feature>
<evidence type="ECO:0000256" key="5">
    <source>
        <dbReference type="PROSITE-ProRule" id="PRU00209"/>
    </source>
</evidence>
<keyword evidence="5" id="KW-0820">tRNA-binding</keyword>
<dbReference type="PROSITE" id="PS51447">
    <property type="entry name" value="FDX_ACB"/>
    <property type="match status" value="1"/>
</dbReference>
<keyword evidence="4" id="KW-0460">Magnesium</keyword>
<keyword evidence="4" id="KW-0030">Aminoacyl-tRNA synthetase</keyword>
<evidence type="ECO:0000259" key="6">
    <source>
        <dbReference type="PROSITE" id="PS50886"/>
    </source>
</evidence>
<dbReference type="CDD" id="cd02796">
    <property type="entry name" value="tRNA_bind_bactPheRS"/>
    <property type="match status" value="1"/>
</dbReference>
<dbReference type="EMBL" id="JAHQYH010000001">
    <property type="protein sequence ID" value="MBV0914389.1"/>
    <property type="molecule type" value="Genomic_DNA"/>
</dbReference>
<feature type="domain" description="TRNA-binding" evidence="6">
    <location>
        <begin position="39"/>
        <end position="154"/>
    </location>
</feature>
<dbReference type="InterPro" id="IPR005146">
    <property type="entry name" value="B3/B4_tRNA-bd"/>
</dbReference>
<dbReference type="InterPro" id="IPR005147">
    <property type="entry name" value="tRNA_synthase_B5-dom"/>
</dbReference>
<dbReference type="InterPro" id="IPR005121">
    <property type="entry name" value="Fdx_antiC-bd"/>
</dbReference>
<accession>A0ABS6M2H3</accession>
<dbReference type="Proteomes" id="UP000751196">
    <property type="component" value="Unassembled WGS sequence"/>
</dbReference>
<evidence type="ECO:0000259" key="7">
    <source>
        <dbReference type="PROSITE" id="PS51447"/>
    </source>
</evidence>
<dbReference type="InterPro" id="IPR033714">
    <property type="entry name" value="tRNA_bind_bactPheRS"/>
</dbReference>
<dbReference type="PANTHER" id="PTHR10947:SF0">
    <property type="entry name" value="PHENYLALANINE--TRNA LIGASE BETA SUBUNIT"/>
    <property type="match status" value="1"/>
</dbReference>
<dbReference type="RefSeq" id="WP_217303875.1">
    <property type="nucleotide sequence ID" value="NZ_JAHQYH010000001.1"/>
</dbReference>
<dbReference type="SMART" id="SM00873">
    <property type="entry name" value="B3_4"/>
    <property type="match status" value="1"/>
</dbReference>
<reference evidence="9 10" key="1">
    <citation type="submission" date="2021-06" db="EMBL/GenBank/DDBJ databases">
        <title>Draft genome sequence of a glucan synthesizing Apilactobacillus waqareii isolate HBW1.</title>
        <authorList>
            <person name="Anwar M.A."/>
        </authorList>
    </citation>
    <scope>NUCLEOTIDE SEQUENCE [LARGE SCALE GENOMIC DNA]</scope>
    <source>
        <strain evidence="9 10">HBW1</strain>
    </source>
</reference>
<dbReference type="GO" id="GO:0004826">
    <property type="term" value="F:phenylalanine-tRNA ligase activity"/>
    <property type="evidence" value="ECO:0007669"/>
    <property type="project" value="UniProtKB-EC"/>
</dbReference>
<dbReference type="SMART" id="SM00896">
    <property type="entry name" value="FDX-ACB"/>
    <property type="match status" value="1"/>
</dbReference>
<evidence type="ECO:0000256" key="2">
    <source>
        <dbReference type="ARBA" id="ARBA00022490"/>
    </source>
</evidence>
<comment type="subcellular location">
    <subcellularLocation>
        <location evidence="1 4">Cytoplasm</location>
    </subcellularLocation>
</comment>
<comment type="cofactor">
    <cofactor evidence="4">
        <name>Mg(2+)</name>
        <dbReference type="ChEBI" id="CHEBI:18420"/>
    </cofactor>
    <text evidence="4">Binds 2 magnesium ions per tetramer.</text>
</comment>
<keyword evidence="3 5" id="KW-0694">RNA-binding</keyword>
<dbReference type="InterPro" id="IPR045060">
    <property type="entry name" value="Phe-tRNA-ligase_IIc_bsu"/>
</dbReference>
<dbReference type="InterPro" id="IPR002547">
    <property type="entry name" value="tRNA-bd_dom"/>
</dbReference>
<dbReference type="SMART" id="SM00874">
    <property type="entry name" value="B5"/>
    <property type="match status" value="1"/>
</dbReference>
<keyword evidence="10" id="KW-1185">Reference proteome</keyword>
<feature type="binding site" evidence="4">
    <location>
        <position position="469"/>
    </location>
    <ligand>
        <name>Mg(2+)</name>
        <dbReference type="ChEBI" id="CHEBI:18420"/>
        <note>shared with alpha subunit</note>
    </ligand>
</feature>
<dbReference type="Pfam" id="PF01588">
    <property type="entry name" value="tRNA_bind"/>
    <property type="match status" value="1"/>
</dbReference>
<feature type="binding site" evidence="4">
    <location>
        <position position="470"/>
    </location>
    <ligand>
        <name>Mg(2+)</name>
        <dbReference type="ChEBI" id="CHEBI:18420"/>
        <note>shared with alpha subunit</note>
    </ligand>
</feature>
<evidence type="ECO:0000256" key="4">
    <source>
        <dbReference type="HAMAP-Rule" id="MF_00283"/>
    </source>
</evidence>
<keyword evidence="4" id="KW-0479">Metal-binding</keyword>
<dbReference type="HAMAP" id="MF_00283">
    <property type="entry name" value="Phe_tRNA_synth_beta1"/>
    <property type="match status" value="1"/>
</dbReference>
<proteinExistence type="inferred from homology"/>
<comment type="caution">
    <text evidence="9">The sequence shown here is derived from an EMBL/GenBank/DDBJ whole genome shotgun (WGS) entry which is preliminary data.</text>
</comment>
<dbReference type="EC" id="6.1.1.20" evidence="4"/>
<dbReference type="InterPro" id="IPR004532">
    <property type="entry name" value="Phe-tRNA-ligase_IIc_bsu_bact"/>
</dbReference>